<keyword evidence="3" id="KW-1185">Reference proteome</keyword>
<proteinExistence type="inferred from homology"/>
<comment type="similarity">
    <text evidence="1">Belongs to the glycosyl hydrolase 1 family.</text>
</comment>
<name>A0ABS3HPS3_9ENTE</name>
<dbReference type="PROSITE" id="PS00653">
    <property type="entry name" value="GLYCOSYL_HYDROL_F1_2"/>
    <property type="match status" value="1"/>
</dbReference>
<accession>A0ABS3HPS3</accession>
<dbReference type="GO" id="GO:0016787">
    <property type="term" value="F:hydrolase activity"/>
    <property type="evidence" value="ECO:0007669"/>
    <property type="project" value="UniProtKB-KW"/>
</dbReference>
<evidence type="ECO:0000313" key="3">
    <source>
        <dbReference type="Proteomes" id="UP000664857"/>
    </source>
</evidence>
<dbReference type="Proteomes" id="UP000664857">
    <property type="component" value="Unassembled WGS sequence"/>
</dbReference>
<dbReference type="InterPro" id="IPR017853">
    <property type="entry name" value="GH"/>
</dbReference>
<dbReference type="PRINTS" id="PR00131">
    <property type="entry name" value="GLHYDRLASE1"/>
</dbReference>
<dbReference type="RefSeq" id="WP_206964495.1">
    <property type="nucleotide sequence ID" value="NZ_JAFLVX010000005.1"/>
</dbReference>
<dbReference type="InterPro" id="IPR001360">
    <property type="entry name" value="Glyco_hydro_1"/>
</dbReference>
<dbReference type="Pfam" id="PF00232">
    <property type="entry name" value="Glyco_hydro_1"/>
    <property type="match status" value="1"/>
</dbReference>
<sequence>MLKKFPDNFLWGGATAANQYEGAYNVDGKGLATSDMLTAGTVDKVRRITPILESNEYYPSHEAVDFYHRYKEDIALFAEMGFKTFRFSIAWSRIYPNGTDTEPNEMGLQFYDRVIEELKKYDIEPLVTISHYEPPFACTEEFNAWESRRMIDCYVTYAKTVMERYKADVKYWITFNEINSLTRPVGAYLEAGMLVDDSGTFNNMEVDSTQLRYQALHHQFIASAKVVQLGKKINPDFKFGCMITYHCNYPYTCSPEDIFLAQQEDQMGNFYCSDVQVRGEYPSFAKRFWEENNVSLAIQDEDLDIIKKGTVDFYSMSYYQPTTVSAKNEGLETVYGNIVGGVKNPYLKASEWGWEIDPLGLRYSLNHIYSRYQIPMMVVENGIGARDEFVNKTVEDDYRIDYLEAHIEAMWQAIQDGVDLIAYTPWGCIDLVSASTGEMEKRYGFIYVDKDNDGQGTLDRFRKKSFFWYQDVIKHNGLSVK</sequence>
<dbReference type="PANTHER" id="PTHR10353:SF296">
    <property type="entry name" value="6-PHOSPHO-BETA-GLUCOSIDASE"/>
    <property type="match status" value="1"/>
</dbReference>
<organism evidence="2 3">
    <name type="scientific">Candidatus Vagococcus giribetii</name>
    <dbReference type="NCBI Taxonomy" id="2230876"/>
    <lineage>
        <taxon>Bacteria</taxon>
        <taxon>Bacillati</taxon>
        <taxon>Bacillota</taxon>
        <taxon>Bacilli</taxon>
        <taxon>Lactobacillales</taxon>
        <taxon>Enterococcaceae</taxon>
        <taxon>Vagococcus</taxon>
    </lineage>
</organism>
<protein>
    <submittedName>
        <fullName evidence="2">Glycoside hydrolase family 1 protein</fullName>
    </submittedName>
</protein>
<dbReference type="EMBL" id="JAFLVX010000005">
    <property type="protein sequence ID" value="MBO0475741.1"/>
    <property type="molecule type" value="Genomic_DNA"/>
</dbReference>
<dbReference type="Gene3D" id="3.20.20.80">
    <property type="entry name" value="Glycosidases"/>
    <property type="match status" value="1"/>
</dbReference>
<dbReference type="InterPro" id="IPR033132">
    <property type="entry name" value="GH_1_N_CS"/>
</dbReference>
<dbReference type="SUPFAM" id="SSF51445">
    <property type="entry name" value="(Trans)glycosidases"/>
    <property type="match status" value="1"/>
</dbReference>
<evidence type="ECO:0000313" key="2">
    <source>
        <dbReference type="EMBL" id="MBO0475741.1"/>
    </source>
</evidence>
<gene>
    <name evidence="2" type="ORF">DOK76_01585</name>
</gene>
<dbReference type="PANTHER" id="PTHR10353">
    <property type="entry name" value="GLYCOSYL HYDROLASE"/>
    <property type="match status" value="1"/>
</dbReference>
<comment type="caution">
    <text evidence="2">The sequence shown here is derived from an EMBL/GenBank/DDBJ whole genome shotgun (WGS) entry which is preliminary data.</text>
</comment>
<reference evidence="2 3" key="1">
    <citation type="submission" date="2021-03" db="EMBL/GenBank/DDBJ databases">
        <title>Enterococcal diversity collection.</title>
        <authorList>
            <person name="Gilmore M.S."/>
            <person name="Schwartzman J."/>
            <person name="Van Tyne D."/>
            <person name="Martin M."/>
            <person name="Earl A.M."/>
            <person name="Manson A.L."/>
            <person name="Straub T."/>
            <person name="Salamzade R."/>
            <person name="Saavedra J."/>
            <person name="Lebreton F."/>
            <person name="Prichula J."/>
            <person name="Schaufler K."/>
            <person name="Gaca A."/>
            <person name="Sgardioli B."/>
            <person name="Wagenaar J."/>
            <person name="Strong T."/>
        </authorList>
    </citation>
    <scope>NUCLEOTIDE SEQUENCE [LARGE SCALE GENOMIC DNA]</scope>
    <source>
        <strain evidence="2 3">DIV0080</strain>
    </source>
</reference>
<keyword evidence="2" id="KW-0378">Hydrolase</keyword>
<evidence type="ECO:0000256" key="1">
    <source>
        <dbReference type="RuleBase" id="RU003690"/>
    </source>
</evidence>